<feature type="transmembrane region" description="Helical" evidence="6">
    <location>
        <begin position="133"/>
        <end position="150"/>
    </location>
</feature>
<reference evidence="7 8" key="1">
    <citation type="submission" date="2020-07" db="EMBL/GenBank/DDBJ databases">
        <title>Sequencing the genomes of 1000 actinobacteria strains.</title>
        <authorList>
            <person name="Klenk H.-P."/>
        </authorList>
    </citation>
    <scope>NUCLEOTIDE SEQUENCE [LARGE SCALE GENOMIC DNA]</scope>
    <source>
        <strain evidence="7 8">DSM 104001</strain>
    </source>
</reference>
<feature type="transmembrane region" description="Helical" evidence="6">
    <location>
        <begin position="157"/>
        <end position="178"/>
    </location>
</feature>
<dbReference type="InterPro" id="IPR051633">
    <property type="entry name" value="AceTr"/>
</dbReference>
<protein>
    <submittedName>
        <fullName evidence="7">Uncharacterized protein</fullName>
    </submittedName>
</protein>
<proteinExistence type="inferred from homology"/>
<dbReference type="PANTHER" id="PTHR31123:SF1">
    <property type="entry name" value="ACCUMULATION OF DYADS PROTEIN 2-RELATED"/>
    <property type="match status" value="1"/>
</dbReference>
<dbReference type="EMBL" id="JACBZT010000001">
    <property type="protein sequence ID" value="NYJ03969.1"/>
    <property type="molecule type" value="Genomic_DNA"/>
</dbReference>
<name>A0A853C9W4_9ACTN</name>
<feature type="transmembrane region" description="Helical" evidence="6">
    <location>
        <begin position="99"/>
        <end position="121"/>
    </location>
</feature>
<evidence type="ECO:0000256" key="2">
    <source>
        <dbReference type="ARBA" id="ARBA00005587"/>
    </source>
</evidence>
<dbReference type="InterPro" id="IPR000791">
    <property type="entry name" value="Gpr1/Fun34/SatP-like"/>
</dbReference>
<feature type="transmembrane region" description="Helical" evidence="6">
    <location>
        <begin position="190"/>
        <end position="213"/>
    </location>
</feature>
<comment type="subcellular location">
    <subcellularLocation>
        <location evidence="1">Membrane</location>
        <topology evidence="1">Multi-pass membrane protein</topology>
    </subcellularLocation>
</comment>
<organism evidence="7 8">
    <name type="scientific">Petropleomorpha daqingensis</name>
    <dbReference type="NCBI Taxonomy" id="2026353"/>
    <lineage>
        <taxon>Bacteria</taxon>
        <taxon>Bacillati</taxon>
        <taxon>Actinomycetota</taxon>
        <taxon>Actinomycetes</taxon>
        <taxon>Geodermatophilales</taxon>
        <taxon>Geodermatophilaceae</taxon>
        <taxon>Petropleomorpha</taxon>
    </lineage>
</organism>
<dbReference type="RefSeq" id="WP_179714747.1">
    <property type="nucleotide sequence ID" value="NZ_JACBZT010000001.1"/>
</dbReference>
<evidence type="ECO:0000256" key="1">
    <source>
        <dbReference type="ARBA" id="ARBA00004141"/>
    </source>
</evidence>
<dbReference type="NCBIfam" id="NF038013">
    <property type="entry name" value="AceTr_1"/>
    <property type="match status" value="1"/>
</dbReference>
<evidence type="ECO:0000256" key="4">
    <source>
        <dbReference type="ARBA" id="ARBA00022989"/>
    </source>
</evidence>
<keyword evidence="8" id="KW-1185">Reference proteome</keyword>
<comment type="similarity">
    <text evidence="2">Belongs to the acetate uptake transporter (AceTr) (TC 2.A.96) family.</text>
</comment>
<dbReference type="GO" id="GO:0015123">
    <property type="term" value="F:acetate transmembrane transporter activity"/>
    <property type="evidence" value="ECO:0007669"/>
    <property type="project" value="TreeGrafter"/>
</dbReference>
<dbReference type="GO" id="GO:0005886">
    <property type="term" value="C:plasma membrane"/>
    <property type="evidence" value="ECO:0007669"/>
    <property type="project" value="TreeGrafter"/>
</dbReference>
<keyword evidence="4 6" id="KW-1133">Transmembrane helix</keyword>
<evidence type="ECO:0000256" key="5">
    <source>
        <dbReference type="ARBA" id="ARBA00023136"/>
    </source>
</evidence>
<evidence type="ECO:0000256" key="6">
    <source>
        <dbReference type="SAM" id="Phobius"/>
    </source>
</evidence>
<dbReference type="Pfam" id="PF01184">
    <property type="entry name" value="Gpr1_Fun34_YaaH"/>
    <property type="match status" value="1"/>
</dbReference>
<dbReference type="AlphaFoldDB" id="A0A853C9W4"/>
<feature type="transmembrane region" description="Helical" evidence="6">
    <location>
        <begin position="68"/>
        <end position="87"/>
    </location>
</feature>
<keyword evidence="5 6" id="KW-0472">Membrane</keyword>
<evidence type="ECO:0000256" key="3">
    <source>
        <dbReference type="ARBA" id="ARBA00022692"/>
    </source>
</evidence>
<accession>A0A853C9W4</accession>
<dbReference type="PANTHER" id="PTHR31123">
    <property type="entry name" value="ACCUMULATION OF DYADS PROTEIN 2-RELATED"/>
    <property type="match status" value="1"/>
</dbReference>
<gene>
    <name evidence="7" type="ORF">GGQ55_000247</name>
</gene>
<comment type="caution">
    <text evidence="7">The sequence shown here is derived from an EMBL/GenBank/DDBJ whole genome shotgun (WGS) entry which is preliminary data.</text>
</comment>
<keyword evidence="3 6" id="KW-0812">Transmembrane</keyword>
<dbReference type="Proteomes" id="UP000541969">
    <property type="component" value="Unassembled WGS sequence"/>
</dbReference>
<evidence type="ECO:0000313" key="8">
    <source>
        <dbReference type="Proteomes" id="UP000541969"/>
    </source>
</evidence>
<sequence length="223" mass="23053">MHDHPDLAELGARISAEEDATAGRKGAETARTVEGAGSIADPAPLGLAAFALTTFVLSLVNAKWMPEATAPIVLGLALAYGGLAQLLAGMWEFRRGNTFGATAFGSFGAFWISYWAFVTFYADKVPAADAGKASGWFLIAWGIFTTLMLLGSLRTTMGLVALFALLAATFYVLGAGALAGSSGVTVVGGYLGIITAVVAWYCAAAGVLSSTFGRSMLPNPPMR</sequence>
<evidence type="ECO:0000313" key="7">
    <source>
        <dbReference type="EMBL" id="NYJ03969.1"/>
    </source>
</evidence>